<protein>
    <submittedName>
        <fullName evidence="3">Uncharacterized protein</fullName>
    </submittedName>
</protein>
<accession>A0A830I4A6</accession>
<keyword evidence="2" id="KW-0812">Transmembrane</keyword>
<sequence length="370" mass="41190">MNSFGRMFGTAQASTSAPSTSTSNATRGREPPPPPASAPRGRSATAPNAAISEEVQKLQRALWAAQARTDAANRYAEEQYTEEELTEARLANDGVEEGALEEEISLLKRLQNAEAFARRKFWTSTILRPALIFALLVGAVFVVYKGQQNRQNRHFEALEATMPRPWWYDTHDNVGTESIDEALTPLSGERARPYIGAKEATHDTHVPAHVKVALANGTYDKEGVQDGVVTHVSETGETFTKDPFPDGDRYRGIHDQIGYGDHEAVRPWHRSSLMGRSEFDVLHPLDDELSIKYHHCEQHQIDVGVKGAHHANRKWGKEMMPFVCKRLAQQRKVHVIAKFTPSPPPLPNSPPMTPTNERNGIWAVAKPLRG</sequence>
<proteinExistence type="predicted"/>
<feature type="region of interest" description="Disordered" evidence="1">
    <location>
        <begin position="1"/>
        <end position="47"/>
    </location>
</feature>
<dbReference type="Proteomes" id="UP000660262">
    <property type="component" value="Unassembled WGS sequence"/>
</dbReference>
<evidence type="ECO:0000313" key="4">
    <source>
        <dbReference type="Proteomes" id="UP000660262"/>
    </source>
</evidence>
<feature type="compositionally biased region" description="Low complexity" evidence="1">
    <location>
        <begin position="10"/>
        <end position="26"/>
    </location>
</feature>
<evidence type="ECO:0000313" key="3">
    <source>
        <dbReference type="EMBL" id="GHP11957.1"/>
    </source>
</evidence>
<dbReference type="AlphaFoldDB" id="A0A830I4A6"/>
<dbReference type="EMBL" id="BNJQ01000037">
    <property type="protein sequence ID" value="GHP11957.1"/>
    <property type="molecule type" value="Genomic_DNA"/>
</dbReference>
<keyword evidence="2" id="KW-0472">Membrane</keyword>
<keyword evidence="4" id="KW-1185">Reference proteome</keyword>
<evidence type="ECO:0000256" key="1">
    <source>
        <dbReference type="SAM" id="MobiDB-lite"/>
    </source>
</evidence>
<feature type="compositionally biased region" description="Low complexity" evidence="1">
    <location>
        <begin position="38"/>
        <end position="47"/>
    </location>
</feature>
<reference evidence="3" key="1">
    <citation type="submission" date="2020-10" db="EMBL/GenBank/DDBJ databases">
        <title>Unveiling of a novel bifunctional photoreceptor, Dualchrome1, isolated from a cosmopolitan green alga.</title>
        <authorList>
            <person name="Suzuki S."/>
            <person name="Kawachi M."/>
        </authorList>
    </citation>
    <scope>NUCLEOTIDE SEQUENCE</scope>
    <source>
        <strain evidence="3">NIES 2893</strain>
    </source>
</reference>
<evidence type="ECO:0000256" key="2">
    <source>
        <dbReference type="SAM" id="Phobius"/>
    </source>
</evidence>
<name>A0A830I4A6_9CHLO</name>
<organism evidence="3 4">
    <name type="scientific">Pycnococcus provasolii</name>
    <dbReference type="NCBI Taxonomy" id="41880"/>
    <lineage>
        <taxon>Eukaryota</taxon>
        <taxon>Viridiplantae</taxon>
        <taxon>Chlorophyta</taxon>
        <taxon>Pseudoscourfieldiophyceae</taxon>
        <taxon>Pseudoscourfieldiales</taxon>
        <taxon>Pycnococcaceae</taxon>
        <taxon>Pycnococcus</taxon>
    </lineage>
</organism>
<gene>
    <name evidence="3" type="ORF">PPROV_001068400</name>
</gene>
<keyword evidence="2" id="KW-1133">Transmembrane helix</keyword>
<comment type="caution">
    <text evidence="3">The sequence shown here is derived from an EMBL/GenBank/DDBJ whole genome shotgun (WGS) entry which is preliminary data.</text>
</comment>
<feature type="transmembrane region" description="Helical" evidence="2">
    <location>
        <begin position="126"/>
        <end position="144"/>
    </location>
</feature>